<dbReference type="Pfam" id="PF06271">
    <property type="entry name" value="RDD"/>
    <property type="match status" value="1"/>
</dbReference>
<keyword evidence="2 5" id="KW-0812">Transmembrane</keyword>
<dbReference type="GO" id="GO:0016020">
    <property type="term" value="C:membrane"/>
    <property type="evidence" value="ECO:0007669"/>
    <property type="project" value="UniProtKB-SubCell"/>
</dbReference>
<gene>
    <name evidence="7" type="ORF">ABB30_14630</name>
</gene>
<dbReference type="Proteomes" id="UP000050956">
    <property type="component" value="Unassembled WGS sequence"/>
</dbReference>
<dbReference type="PANTHER" id="PTHR38480">
    <property type="entry name" value="SLR0254 PROTEIN"/>
    <property type="match status" value="1"/>
</dbReference>
<feature type="transmembrane region" description="Helical" evidence="5">
    <location>
        <begin position="39"/>
        <end position="57"/>
    </location>
</feature>
<comment type="caution">
    <text evidence="7">The sequence shown here is derived from an EMBL/GenBank/DDBJ whole genome shotgun (WGS) entry which is preliminary data.</text>
</comment>
<reference evidence="7 8" key="1">
    <citation type="submission" date="2015-05" db="EMBL/GenBank/DDBJ databases">
        <title>Genome sequencing and analysis of members of genus Stenotrophomonas.</title>
        <authorList>
            <person name="Patil P.P."/>
            <person name="Midha S."/>
            <person name="Patil P.B."/>
        </authorList>
    </citation>
    <scope>NUCLEOTIDE SEQUENCE [LARGE SCALE GENOMIC DNA]</scope>
    <source>
        <strain evidence="7 8">DSM 24757</strain>
    </source>
</reference>
<comment type="subcellular location">
    <subcellularLocation>
        <location evidence="1">Membrane</location>
        <topology evidence="1">Multi-pass membrane protein</topology>
    </subcellularLocation>
</comment>
<evidence type="ECO:0000313" key="8">
    <source>
        <dbReference type="Proteomes" id="UP000050956"/>
    </source>
</evidence>
<keyword evidence="3 5" id="KW-1133">Transmembrane helix</keyword>
<feature type="domain" description="RDD" evidence="6">
    <location>
        <begin position="26"/>
        <end position="147"/>
    </location>
</feature>
<protein>
    <submittedName>
        <fullName evidence="7">Membrane protein</fullName>
    </submittedName>
</protein>
<evidence type="ECO:0000256" key="3">
    <source>
        <dbReference type="ARBA" id="ARBA00022989"/>
    </source>
</evidence>
<evidence type="ECO:0000256" key="1">
    <source>
        <dbReference type="ARBA" id="ARBA00004141"/>
    </source>
</evidence>
<keyword evidence="8" id="KW-1185">Reference proteome</keyword>
<dbReference type="AlphaFoldDB" id="A0A0R0D6J9"/>
<dbReference type="PANTHER" id="PTHR38480:SF1">
    <property type="entry name" value="SLR0254 PROTEIN"/>
    <property type="match status" value="1"/>
</dbReference>
<evidence type="ECO:0000256" key="2">
    <source>
        <dbReference type="ARBA" id="ARBA00022692"/>
    </source>
</evidence>
<evidence type="ECO:0000259" key="6">
    <source>
        <dbReference type="Pfam" id="PF06271"/>
    </source>
</evidence>
<dbReference type="PATRIC" id="fig|336566.3.peg.2501"/>
<name>A0A0R0D6J9_9GAMM</name>
<evidence type="ECO:0000313" key="7">
    <source>
        <dbReference type="EMBL" id="KRG74178.1"/>
    </source>
</evidence>
<evidence type="ECO:0000256" key="4">
    <source>
        <dbReference type="ARBA" id="ARBA00023136"/>
    </source>
</evidence>
<dbReference type="OrthoDB" id="9787732at2"/>
<evidence type="ECO:0000256" key="5">
    <source>
        <dbReference type="SAM" id="Phobius"/>
    </source>
</evidence>
<keyword evidence="4 5" id="KW-0472">Membrane</keyword>
<feature type="transmembrane region" description="Helical" evidence="5">
    <location>
        <begin position="63"/>
        <end position="85"/>
    </location>
</feature>
<accession>A0A0R0D6J9</accession>
<organism evidence="7 8">
    <name type="scientific">Stenotrophomonas ginsengisoli</name>
    <dbReference type="NCBI Taxonomy" id="336566"/>
    <lineage>
        <taxon>Bacteria</taxon>
        <taxon>Pseudomonadati</taxon>
        <taxon>Pseudomonadota</taxon>
        <taxon>Gammaproteobacteria</taxon>
        <taxon>Lysobacterales</taxon>
        <taxon>Lysobacteraceae</taxon>
        <taxon>Stenotrophomonas</taxon>
    </lineage>
</organism>
<dbReference type="InterPro" id="IPR010432">
    <property type="entry name" value="RDD"/>
</dbReference>
<dbReference type="EMBL" id="LDJM01000047">
    <property type="protein sequence ID" value="KRG74178.1"/>
    <property type="molecule type" value="Genomic_DNA"/>
</dbReference>
<sequence length="230" mass="24512">MAMDALLDNRRVVHTPEGVALQLTPAGALPRALAWGVDLVIRVLLLVVLGIALQMLGKFGVGLLLIAMFCLTWGYTIVCEALYGATPGKRLLGLKVVAADGAPLGWNGAVVRNLLRTVDMLPFGYMIGVTSSLFDRHGRRLGDLVAGSQVIHAPATHSRQRLPEVPGQPLPQPLKTHEQALLLAFAERAQGLPLARRNELANLASPLTGRSGDAATQQLYALANGLLGRQ</sequence>
<dbReference type="STRING" id="336566.ABB30_14630"/>
<proteinExistence type="predicted"/>